<dbReference type="CDD" id="cd00088">
    <property type="entry name" value="HPT"/>
    <property type="match status" value="1"/>
</dbReference>
<keyword evidence="9 19" id="KW-0732">Signal</keyword>
<keyword evidence="5" id="KW-0997">Cell inner membrane</keyword>
<dbReference type="SMART" id="SM00448">
    <property type="entry name" value="REC"/>
    <property type="match status" value="1"/>
</dbReference>
<evidence type="ECO:0000256" key="4">
    <source>
        <dbReference type="ARBA" id="ARBA00022475"/>
    </source>
</evidence>
<dbReference type="SUPFAM" id="SSF52172">
    <property type="entry name" value="CheY-like"/>
    <property type="match status" value="1"/>
</dbReference>
<dbReference type="GO" id="GO:0006355">
    <property type="term" value="P:regulation of DNA-templated transcription"/>
    <property type="evidence" value="ECO:0007669"/>
    <property type="project" value="InterPro"/>
</dbReference>
<evidence type="ECO:0000256" key="5">
    <source>
        <dbReference type="ARBA" id="ARBA00022519"/>
    </source>
</evidence>
<dbReference type="InterPro" id="IPR005467">
    <property type="entry name" value="His_kinase_dom"/>
</dbReference>
<dbReference type="SMART" id="SM00062">
    <property type="entry name" value="PBPb"/>
    <property type="match status" value="2"/>
</dbReference>
<evidence type="ECO:0000256" key="10">
    <source>
        <dbReference type="ARBA" id="ARBA00022741"/>
    </source>
</evidence>
<evidence type="ECO:0000256" key="18">
    <source>
        <dbReference type="SAM" id="Phobius"/>
    </source>
</evidence>
<dbReference type="FunFam" id="3.30.565.10:FF:000010">
    <property type="entry name" value="Sensor histidine kinase RcsC"/>
    <property type="match status" value="1"/>
</dbReference>
<feature type="transmembrane region" description="Helical" evidence="18">
    <location>
        <begin position="541"/>
        <end position="564"/>
    </location>
</feature>
<dbReference type="Pfam" id="PF01627">
    <property type="entry name" value="Hpt"/>
    <property type="match status" value="1"/>
</dbReference>
<evidence type="ECO:0000256" key="8">
    <source>
        <dbReference type="ARBA" id="ARBA00022692"/>
    </source>
</evidence>
<dbReference type="PROSITE" id="PS50113">
    <property type="entry name" value="PAC"/>
    <property type="match status" value="1"/>
</dbReference>
<dbReference type="SUPFAM" id="SSF55785">
    <property type="entry name" value="PYP-like sensor domain (PAS domain)"/>
    <property type="match status" value="1"/>
</dbReference>
<dbReference type="InterPro" id="IPR000014">
    <property type="entry name" value="PAS"/>
</dbReference>
<evidence type="ECO:0000256" key="11">
    <source>
        <dbReference type="ARBA" id="ARBA00022777"/>
    </source>
</evidence>
<dbReference type="Gene3D" id="1.20.120.160">
    <property type="entry name" value="HPT domain"/>
    <property type="match status" value="1"/>
</dbReference>
<keyword evidence="8 18" id="KW-0812">Transmembrane</keyword>
<dbReference type="InterPro" id="IPR036890">
    <property type="entry name" value="HATPase_C_sf"/>
</dbReference>
<dbReference type="AlphaFoldDB" id="A0AB39HY69"/>
<feature type="modified residue" description="4-aspartylphosphate" evidence="17">
    <location>
        <position position="1019"/>
    </location>
</feature>
<evidence type="ECO:0000256" key="9">
    <source>
        <dbReference type="ARBA" id="ARBA00022729"/>
    </source>
</evidence>
<keyword evidence="11" id="KW-0418">Kinase</keyword>
<evidence type="ECO:0000256" key="13">
    <source>
        <dbReference type="ARBA" id="ARBA00022989"/>
    </source>
</evidence>
<dbReference type="SMART" id="SM00388">
    <property type="entry name" value="HisKA"/>
    <property type="match status" value="1"/>
</dbReference>
<evidence type="ECO:0000256" key="12">
    <source>
        <dbReference type="ARBA" id="ARBA00022840"/>
    </source>
</evidence>
<keyword evidence="6 17" id="KW-0597">Phosphoprotein</keyword>
<evidence type="ECO:0000256" key="19">
    <source>
        <dbReference type="SAM" id="SignalP"/>
    </source>
</evidence>
<name>A0AB39HY69_9PSED</name>
<dbReference type="CDD" id="cd13707">
    <property type="entry name" value="PBP2_BvgS_D2"/>
    <property type="match status" value="1"/>
</dbReference>
<dbReference type="GO" id="GO:0005524">
    <property type="term" value="F:ATP binding"/>
    <property type="evidence" value="ECO:0007669"/>
    <property type="project" value="UniProtKB-KW"/>
</dbReference>
<evidence type="ECO:0000256" key="1">
    <source>
        <dbReference type="ARBA" id="ARBA00000085"/>
    </source>
</evidence>
<evidence type="ECO:0000256" key="7">
    <source>
        <dbReference type="ARBA" id="ARBA00022679"/>
    </source>
</evidence>
<dbReference type="Gene3D" id="3.40.190.10">
    <property type="entry name" value="Periplasmic binding protein-like II"/>
    <property type="match status" value="4"/>
</dbReference>
<dbReference type="InterPro" id="IPR001638">
    <property type="entry name" value="Solute-binding_3/MltF_N"/>
</dbReference>
<dbReference type="InterPro" id="IPR036641">
    <property type="entry name" value="HPT_dom_sf"/>
</dbReference>
<dbReference type="Pfam" id="PF00989">
    <property type="entry name" value="PAS"/>
    <property type="match status" value="1"/>
</dbReference>
<dbReference type="Gene3D" id="1.10.287.130">
    <property type="match status" value="1"/>
</dbReference>
<feature type="signal peptide" evidence="19">
    <location>
        <begin position="1"/>
        <end position="28"/>
    </location>
</feature>
<dbReference type="InterPro" id="IPR000700">
    <property type="entry name" value="PAS-assoc_C"/>
</dbReference>
<dbReference type="Pfam" id="PF00497">
    <property type="entry name" value="SBP_bac_3"/>
    <property type="match status" value="2"/>
</dbReference>
<evidence type="ECO:0000256" key="17">
    <source>
        <dbReference type="PROSITE-ProRule" id="PRU00169"/>
    </source>
</evidence>
<reference evidence="25" key="1">
    <citation type="submission" date="2024-07" db="EMBL/GenBank/DDBJ databases">
        <title>Identification and characteristics of a novel species of coltsfoot's symbiotic bacteria.</title>
        <authorList>
            <person name="Juszczyk A."/>
            <person name="Jasielczuk I."/>
            <person name="Gurgul A."/>
            <person name="Rogala M."/>
            <person name="Kowalczyk A."/>
            <person name="Szmatola T."/>
            <person name="Kosecka-Strojek M."/>
            <person name="Arent Z."/>
            <person name="Latowski D."/>
        </authorList>
    </citation>
    <scope>NUCLEOTIDE SEQUENCE</scope>
    <source>
        <strain evidence="25">Hg7Tf</strain>
    </source>
</reference>
<evidence type="ECO:0000256" key="6">
    <source>
        <dbReference type="ARBA" id="ARBA00022553"/>
    </source>
</evidence>
<dbReference type="CDD" id="cd16922">
    <property type="entry name" value="HATPase_EvgS-ArcB-TorS-like"/>
    <property type="match status" value="1"/>
</dbReference>
<dbReference type="PANTHER" id="PTHR43047:SF72">
    <property type="entry name" value="OSMOSENSING HISTIDINE PROTEIN KINASE SLN1"/>
    <property type="match status" value="1"/>
</dbReference>
<dbReference type="InterPro" id="IPR049870">
    <property type="entry name" value="BvgS-like_periplasmic1"/>
</dbReference>
<protein>
    <recommendedName>
        <fullName evidence="3">histidine kinase</fullName>
        <ecNumber evidence="3">2.7.13.3</ecNumber>
    </recommendedName>
</protein>
<feature type="chain" id="PRO_5044347554" description="histidine kinase" evidence="19">
    <location>
        <begin position="29"/>
        <end position="1226"/>
    </location>
</feature>
<dbReference type="PROSITE" id="PS50109">
    <property type="entry name" value="HIS_KIN"/>
    <property type="match status" value="1"/>
</dbReference>
<dbReference type="PROSITE" id="PS50894">
    <property type="entry name" value="HPT"/>
    <property type="match status" value="1"/>
</dbReference>
<feature type="domain" description="PAC" evidence="23">
    <location>
        <begin position="649"/>
        <end position="707"/>
    </location>
</feature>
<dbReference type="PROSITE" id="PS50110">
    <property type="entry name" value="RESPONSE_REGULATORY"/>
    <property type="match status" value="1"/>
</dbReference>
<dbReference type="SMART" id="SM00387">
    <property type="entry name" value="HATPase_c"/>
    <property type="match status" value="1"/>
</dbReference>
<dbReference type="CDD" id="cd00130">
    <property type="entry name" value="PAS"/>
    <property type="match status" value="1"/>
</dbReference>
<keyword evidence="10" id="KW-0547">Nucleotide-binding</keyword>
<feature type="domain" description="Histidine kinase" evidence="20">
    <location>
        <begin position="725"/>
        <end position="947"/>
    </location>
</feature>
<dbReference type="InterPro" id="IPR004358">
    <property type="entry name" value="Sig_transdc_His_kin-like_C"/>
</dbReference>
<keyword evidence="15 18" id="KW-0472">Membrane</keyword>
<dbReference type="CDD" id="cd13705">
    <property type="entry name" value="PBP2_BvgS_D1"/>
    <property type="match status" value="1"/>
</dbReference>
<dbReference type="InterPro" id="IPR003594">
    <property type="entry name" value="HATPase_dom"/>
</dbReference>
<dbReference type="EC" id="2.7.13.3" evidence="3"/>
<sequence length="1226" mass="136065">MSALPIFNRLRRILLLACLGLFSSLVWAKDATFQQLNINSRMTIGSTEIELEGSDWHWLRQKQRLVLGVSASRFPPYDNLYSNQDYEGITADYFALAGRLLNIELQVVTVPDRATGLALLASGKIDLLGSSNSFERRDPSVVLSKPYVKDRPALFRRQGEMRSFPKDLNGLTIVTPVDYIQLAELQSRFPTAHIKPMKSHLEAMAELAFGRADLYLGDNLSAFNMINQSFYNEVRFERLLDLDTAGFSFAINKSNPRLRRIIDRVIDTLGEDRQQAIVKLWTGGDVALAEGKLALTPQEKRWIDRHPKVRLVINDDLAPIAYYNTDGNFSGIVADLLVMISLRTGLQFEVQRSASFTNIMKALKNKQADLGILTASPDREAFLRFSRPFGVTTFSLVTSAKSSNAAVDLASLQGKRLAIAEGHVLFNKIAEEFPQIRLVSTSTSIDALSLVNDGEADAALMSLSVARYYVARLYEQELKVANIIDNGQASGSFAMSRSETELQSILDKALQSIPPDQLSEVSNRWRANASMSGQNWRDYRGVIAAIVAGAMLIALMALGLIFLLRRQIIKRAASEQTLRAQLTLMQTLTDGMPHPVYVRDREGRMLSCNHSYLQATGLSLDQVLGQTVEQIIDSYSASIPDLHGSYLIAMDEDRVISGSCVVELSGKTLWIEHWIQPFHDSSGAVDGVNCGWLDITEHRRMMDELETAKNIADEASRTKTTFLASMSHEIRTPMNAVIGILELVLKRSEQGTFDQASIEIAYSSAKSLLGLIGDILDIARIESGRLSLSPKRANLRELMESVVLVFESLSLQKGLDLQLDIDSSTHCDVWIDPLRFKQVLSNLLSNAIKFTDEGSVKVNLRGEIIEQGRINVYLQIEDTGIGISAEDQKKLFKPFSQAADGVHKGQEGAGLGLLISRSLCELMGGRLAMTSTRGKGTLVQVELLVNVLEPVETHPIDSVKPLSEIRQCWRVLVVDDHAINREILRQQMNFLGHVVTEADNGSVALDKWRKGDFDVVLTDCHMPLLSGPELAIAIRQEESEQERPACVIVGLTADAQPEELERSIQAGMNDCLIKPVGLDQLAERITSIYRVVRQNADAQPISMSLPALYFDQTVLFDLAPLVELTNGDPTLIKHLVDQLLASNRKDLEELIQMVEDQDRAGLSELGHRLKGAARVVTANRLITCCSHLEQVCTRQDQPYEVLLEVSDSVEQAIFELEQALANLPSD</sequence>
<dbReference type="InterPro" id="IPR008207">
    <property type="entry name" value="Sig_transdc_His_kin_Hpt_dom"/>
</dbReference>
<feature type="modified residue" description="Phosphohistidine" evidence="16">
    <location>
        <position position="1167"/>
    </location>
</feature>
<organism evidence="25">
    <name type="scientific">Pseudomonas sp. Hg7Tf</name>
    <dbReference type="NCBI Taxonomy" id="3236988"/>
    <lineage>
        <taxon>Bacteria</taxon>
        <taxon>Pseudomonadati</taxon>
        <taxon>Pseudomonadota</taxon>
        <taxon>Gammaproteobacteria</taxon>
        <taxon>Pseudomonadales</taxon>
        <taxon>Pseudomonadaceae</taxon>
        <taxon>Pseudomonas</taxon>
    </lineage>
</organism>
<evidence type="ECO:0000259" key="24">
    <source>
        <dbReference type="PROSITE" id="PS50894"/>
    </source>
</evidence>
<dbReference type="PRINTS" id="PR00344">
    <property type="entry name" value="BCTRLSENSOR"/>
</dbReference>
<dbReference type="Pfam" id="PF00072">
    <property type="entry name" value="Response_reg"/>
    <property type="match status" value="1"/>
</dbReference>
<accession>A0AB39HY69</accession>
<evidence type="ECO:0000259" key="21">
    <source>
        <dbReference type="PROSITE" id="PS50110"/>
    </source>
</evidence>
<dbReference type="Gene3D" id="3.30.450.20">
    <property type="entry name" value="PAS domain"/>
    <property type="match status" value="1"/>
</dbReference>
<dbReference type="InterPro" id="IPR003661">
    <property type="entry name" value="HisK_dim/P_dom"/>
</dbReference>
<comment type="catalytic activity">
    <reaction evidence="1">
        <text>ATP + protein L-histidine = ADP + protein N-phospho-L-histidine.</text>
        <dbReference type="EC" id="2.7.13.3"/>
    </reaction>
</comment>
<dbReference type="GO" id="GO:0000155">
    <property type="term" value="F:phosphorelay sensor kinase activity"/>
    <property type="evidence" value="ECO:0007669"/>
    <property type="project" value="InterPro"/>
</dbReference>
<dbReference type="Gene3D" id="3.30.565.10">
    <property type="entry name" value="Histidine kinase-like ATPase, C-terminal domain"/>
    <property type="match status" value="1"/>
</dbReference>
<dbReference type="Pfam" id="PF00512">
    <property type="entry name" value="HisKA"/>
    <property type="match status" value="1"/>
</dbReference>
<evidence type="ECO:0000256" key="14">
    <source>
        <dbReference type="ARBA" id="ARBA00023012"/>
    </source>
</evidence>
<keyword evidence="7" id="KW-0808">Transferase</keyword>
<dbReference type="InterPro" id="IPR035965">
    <property type="entry name" value="PAS-like_dom_sf"/>
</dbReference>
<dbReference type="Gene3D" id="3.40.50.2300">
    <property type="match status" value="1"/>
</dbReference>
<dbReference type="CDD" id="cd00082">
    <property type="entry name" value="HisKA"/>
    <property type="match status" value="1"/>
</dbReference>
<proteinExistence type="predicted"/>
<dbReference type="InterPro" id="IPR036097">
    <property type="entry name" value="HisK_dim/P_sf"/>
</dbReference>
<evidence type="ECO:0000256" key="3">
    <source>
        <dbReference type="ARBA" id="ARBA00012438"/>
    </source>
</evidence>
<keyword evidence="12" id="KW-0067">ATP-binding</keyword>
<dbReference type="SMART" id="SM00073">
    <property type="entry name" value="HPT"/>
    <property type="match status" value="1"/>
</dbReference>
<dbReference type="InterPro" id="IPR001789">
    <property type="entry name" value="Sig_transdc_resp-reg_receiver"/>
</dbReference>
<comment type="subcellular location">
    <subcellularLocation>
        <location evidence="2">Cell inner membrane</location>
        <topology evidence="2">Multi-pass membrane protein</topology>
    </subcellularLocation>
</comment>
<evidence type="ECO:0000256" key="15">
    <source>
        <dbReference type="ARBA" id="ARBA00023136"/>
    </source>
</evidence>
<dbReference type="InterPro" id="IPR013767">
    <property type="entry name" value="PAS_fold"/>
</dbReference>
<dbReference type="PROSITE" id="PS50112">
    <property type="entry name" value="PAS"/>
    <property type="match status" value="1"/>
</dbReference>
<evidence type="ECO:0000256" key="16">
    <source>
        <dbReference type="PROSITE-ProRule" id="PRU00110"/>
    </source>
</evidence>
<dbReference type="SMART" id="SM00091">
    <property type="entry name" value="PAS"/>
    <property type="match status" value="1"/>
</dbReference>
<keyword evidence="4" id="KW-1003">Cell membrane</keyword>
<dbReference type="GO" id="GO:0005886">
    <property type="term" value="C:plasma membrane"/>
    <property type="evidence" value="ECO:0007669"/>
    <property type="project" value="UniProtKB-SubCell"/>
</dbReference>
<evidence type="ECO:0000259" key="22">
    <source>
        <dbReference type="PROSITE" id="PS50112"/>
    </source>
</evidence>
<keyword evidence="13 18" id="KW-1133">Transmembrane helix</keyword>
<dbReference type="SUPFAM" id="SSF47226">
    <property type="entry name" value="Histidine-containing phosphotransfer domain, HPT domain"/>
    <property type="match status" value="1"/>
</dbReference>
<evidence type="ECO:0000259" key="23">
    <source>
        <dbReference type="PROSITE" id="PS50113"/>
    </source>
</evidence>
<dbReference type="SUPFAM" id="SSF47384">
    <property type="entry name" value="Homodimeric domain of signal transducing histidine kinase"/>
    <property type="match status" value="1"/>
</dbReference>
<dbReference type="EMBL" id="CP162607">
    <property type="protein sequence ID" value="XDK36372.1"/>
    <property type="molecule type" value="Genomic_DNA"/>
</dbReference>
<dbReference type="SUPFAM" id="SSF55874">
    <property type="entry name" value="ATPase domain of HSP90 chaperone/DNA topoisomerase II/histidine kinase"/>
    <property type="match status" value="1"/>
</dbReference>
<evidence type="ECO:0000256" key="2">
    <source>
        <dbReference type="ARBA" id="ARBA00004429"/>
    </source>
</evidence>
<keyword evidence="14" id="KW-0902">Two-component regulatory system</keyword>
<dbReference type="InterPro" id="IPR011006">
    <property type="entry name" value="CheY-like_superfamily"/>
</dbReference>
<dbReference type="SUPFAM" id="SSF53850">
    <property type="entry name" value="Periplasmic binding protein-like II"/>
    <property type="match status" value="2"/>
</dbReference>
<dbReference type="RefSeq" id="WP_280043122.1">
    <property type="nucleotide sequence ID" value="NZ_CP162607.1"/>
</dbReference>
<dbReference type="CDD" id="cd17546">
    <property type="entry name" value="REC_hyHK_CKI1_RcsC-like"/>
    <property type="match status" value="1"/>
</dbReference>
<gene>
    <name evidence="25" type="ORF">AB4Y39_22110</name>
</gene>
<feature type="domain" description="PAS" evidence="22">
    <location>
        <begin position="581"/>
        <end position="633"/>
    </location>
</feature>
<dbReference type="NCBIfam" id="TIGR00229">
    <property type="entry name" value="sensory_box"/>
    <property type="match status" value="1"/>
</dbReference>
<dbReference type="PANTHER" id="PTHR43047">
    <property type="entry name" value="TWO-COMPONENT HISTIDINE PROTEIN KINASE"/>
    <property type="match status" value="1"/>
</dbReference>
<feature type="domain" description="Response regulatory" evidence="21">
    <location>
        <begin position="970"/>
        <end position="1089"/>
    </location>
</feature>
<evidence type="ECO:0000313" key="25">
    <source>
        <dbReference type="EMBL" id="XDK36372.1"/>
    </source>
</evidence>
<evidence type="ECO:0000259" key="20">
    <source>
        <dbReference type="PROSITE" id="PS50109"/>
    </source>
</evidence>
<dbReference type="InterPro" id="IPR049871">
    <property type="entry name" value="BvgS-like_periplasmic2"/>
</dbReference>
<dbReference type="Pfam" id="PF02518">
    <property type="entry name" value="HATPase_c"/>
    <property type="match status" value="1"/>
</dbReference>
<feature type="domain" description="HPt" evidence="24">
    <location>
        <begin position="1128"/>
        <end position="1220"/>
    </location>
</feature>
<dbReference type="GO" id="GO:0009927">
    <property type="term" value="F:histidine phosphotransfer kinase activity"/>
    <property type="evidence" value="ECO:0007669"/>
    <property type="project" value="TreeGrafter"/>
</dbReference>